<reference evidence="9 10" key="1">
    <citation type="journal article" date="2016" name="Nat. Commun.">
        <title>Thousands of microbial genomes shed light on interconnected biogeochemical processes in an aquifer system.</title>
        <authorList>
            <person name="Anantharaman K."/>
            <person name="Brown C.T."/>
            <person name="Hug L.A."/>
            <person name="Sharon I."/>
            <person name="Castelle C.J."/>
            <person name="Probst A.J."/>
            <person name="Thomas B.C."/>
            <person name="Singh A."/>
            <person name="Wilkins M.J."/>
            <person name="Karaoz U."/>
            <person name="Brodie E.L."/>
            <person name="Williams K.H."/>
            <person name="Hubbard S.S."/>
            <person name="Banfield J.F."/>
        </authorList>
    </citation>
    <scope>NUCLEOTIDE SEQUENCE [LARGE SCALE GENOMIC DNA]</scope>
</reference>
<dbReference type="InterPro" id="IPR033524">
    <property type="entry name" value="Glu/Leu/Phe/Val_DH_AS"/>
</dbReference>
<dbReference type="SMART" id="SM00839">
    <property type="entry name" value="ELFV_dehydrog"/>
    <property type="match status" value="1"/>
</dbReference>
<evidence type="ECO:0000256" key="6">
    <source>
        <dbReference type="PIRSR" id="PIRSR000185-3"/>
    </source>
</evidence>
<evidence type="ECO:0000256" key="4">
    <source>
        <dbReference type="PIRSR" id="PIRSR000185-1"/>
    </source>
</evidence>
<evidence type="ECO:0000256" key="7">
    <source>
        <dbReference type="RuleBase" id="RU004417"/>
    </source>
</evidence>
<sequence length="413" mass="46110">MLGNPYKNAKAQLKEVSKIIGLTAKEYDYLSKPEHFYKTKLKIKLDNGELAAFSAFRSQHSSSRGPYKGGIRFHPGVTEDEVKALSMWMSWKCSVAGIPYGGGKGGIVVDPKMLSKTELERLSRAYARWASKFIGCWIDIPAPDVNTDSQIMAWMVDEYEKIQNYNPRASFTGKPIEIGGSEGREEATGLGGFYTLENLTKKIKKFRNKKPTIVVQGMGNVGYWFAKFALDVGYKVIAISDSKGAVYNPKGIDIEKVVRHKEKTGSVVGIYDELTNDQLLTLDVDVLAPAALENVITGKNVQKINAKFIIELANGPTTPDSDKILQKRGILVVPDVLANAGGVTVSYFEWVQNLSGYYWEKREVFKKLKKIMDKAFNEMWKVHVEKPQLTLRMTAYVTAVSRVVSAMRVLGRV</sequence>
<dbReference type="InterPro" id="IPR014362">
    <property type="entry name" value="Glu_DH"/>
</dbReference>
<dbReference type="PANTHER" id="PTHR11606">
    <property type="entry name" value="GLUTAMATE DEHYDROGENASE"/>
    <property type="match status" value="1"/>
</dbReference>
<evidence type="ECO:0000256" key="1">
    <source>
        <dbReference type="ARBA" id="ARBA00006382"/>
    </source>
</evidence>
<evidence type="ECO:0000313" key="10">
    <source>
        <dbReference type="Proteomes" id="UP000177082"/>
    </source>
</evidence>
<dbReference type="SUPFAM" id="SSF53223">
    <property type="entry name" value="Aminoacid dehydrogenase-like, N-terminal domain"/>
    <property type="match status" value="1"/>
</dbReference>
<feature type="site" description="Important for catalysis" evidence="6">
    <location>
        <position position="144"/>
    </location>
</feature>
<dbReference type="AlphaFoldDB" id="A0A1F8BPD7"/>
<dbReference type="PIRSF" id="PIRSF000185">
    <property type="entry name" value="Glu_DH"/>
    <property type="match status" value="1"/>
</dbReference>
<feature type="binding site" evidence="5">
    <location>
        <position position="188"/>
    </location>
    <ligand>
        <name>NAD(+)</name>
        <dbReference type="ChEBI" id="CHEBI:57540"/>
    </ligand>
</feature>
<dbReference type="PROSITE" id="PS00074">
    <property type="entry name" value="GLFV_DEHYDROGENASE"/>
    <property type="match status" value="1"/>
</dbReference>
<organism evidence="9 10">
    <name type="scientific">Candidatus Woesebacteria bacterium RIFCSPLOWO2_01_FULL_39_21</name>
    <dbReference type="NCBI Taxonomy" id="1802519"/>
    <lineage>
        <taxon>Bacteria</taxon>
        <taxon>Candidatus Woeseibacteriota</taxon>
    </lineage>
</organism>
<dbReference type="SUPFAM" id="SSF51735">
    <property type="entry name" value="NAD(P)-binding Rossmann-fold domains"/>
    <property type="match status" value="1"/>
</dbReference>
<proteinExistence type="inferred from homology"/>
<dbReference type="PANTHER" id="PTHR11606:SF13">
    <property type="entry name" value="GLUTAMATE DEHYDROGENASE 1, MITOCHONDRIAL"/>
    <property type="match status" value="1"/>
</dbReference>
<accession>A0A1F8BPD7</accession>
<evidence type="ECO:0000259" key="8">
    <source>
        <dbReference type="SMART" id="SM00839"/>
    </source>
</evidence>
<dbReference type="InterPro" id="IPR033922">
    <property type="entry name" value="NAD_bind_Glu_DH"/>
</dbReference>
<dbReference type="EMBL" id="MGHF01000002">
    <property type="protein sequence ID" value="OGM65225.1"/>
    <property type="molecule type" value="Genomic_DNA"/>
</dbReference>
<dbReference type="InterPro" id="IPR036291">
    <property type="entry name" value="NAD(P)-bd_dom_sf"/>
</dbReference>
<dbReference type="InterPro" id="IPR006096">
    <property type="entry name" value="Glu/Leu/Phe/Val/Trp_DH_C"/>
</dbReference>
<name>A0A1F8BPD7_9BACT</name>
<dbReference type="GO" id="GO:0004352">
    <property type="term" value="F:glutamate dehydrogenase (NAD+) activity"/>
    <property type="evidence" value="ECO:0007669"/>
    <property type="project" value="TreeGrafter"/>
</dbReference>
<evidence type="ECO:0000256" key="3">
    <source>
        <dbReference type="PIRNR" id="PIRNR000185"/>
    </source>
</evidence>
<feature type="binding site" evidence="5">
    <location>
        <position position="92"/>
    </location>
    <ligand>
        <name>substrate</name>
    </ligand>
</feature>
<dbReference type="Pfam" id="PF02812">
    <property type="entry name" value="ELFV_dehydrog_N"/>
    <property type="match status" value="1"/>
</dbReference>
<dbReference type="CDD" id="cd01076">
    <property type="entry name" value="NAD_bind_1_Glu_DH"/>
    <property type="match status" value="1"/>
</dbReference>
<keyword evidence="5" id="KW-0547">Nucleotide-binding</keyword>
<gene>
    <name evidence="9" type="ORF">A2961_00830</name>
</gene>
<dbReference type="InterPro" id="IPR006095">
    <property type="entry name" value="Glu/Leu/Phe/Val/Trp_DH"/>
</dbReference>
<evidence type="ECO:0000256" key="5">
    <source>
        <dbReference type="PIRSR" id="PIRSR000185-2"/>
    </source>
</evidence>
<dbReference type="Gene3D" id="3.40.50.720">
    <property type="entry name" value="NAD(P)-binding Rossmann-like Domain"/>
    <property type="match status" value="1"/>
</dbReference>
<feature type="binding site" evidence="5">
    <location>
        <position position="346"/>
    </location>
    <ligand>
        <name>substrate</name>
    </ligand>
</feature>
<dbReference type="InterPro" id="IPR046346">
    <property type="entry name" value="Aminoacid_DH-like_N_sf"/>
</dbReference>
<dbReference type="GO" id="GO:0006538">
    <property type="term" value="P:L-glutamate catabolic process"/>
    <property type="evidence" value="ECO:0007669"/>
    <property type="project" value="TreeGrafter"/>
</dbReference>
<evidence type="ECO:0000313" key="9">
    <source>
        <dbReference type="EMBL" id="OGM65225.1"/>
    </source>
</evidence>
<evidence type="ECO:0000256" key="2">
    <source>
        <dbReference type="ARBA" id="ARBA00023002"/>
    </source>
</evidence>
<feature type="binding site" evidence="5">
    <location>
        <position position="220"/>
    </location>
    <ligand>
        <name>NAD(+)</name>
        <dbReference type="ChEBI" id="CHEBI:57540"/>
    </ligand>
</feature>
<feature type="active site" description="Proton donor" evidence="4">
    <location>
        <position position="104"/>
    </location>
</feature>
<keyword evidence="2 3" id="KW-0560">Oxidoreductase</keyword>
<feature type="binding site" evidence="5">
    <location>
        <position position="68"/>
    </location>
    <ligand>
        <name>substrate</name>
    </ligand>
</feature>
<dbReference type="PRINTS" id="PR00082">
    <property type="entry name" value="GLFDHDRGNASE"/>
</dbReference>
<dbReference type="Pfam" id="PF00208">
    <property type="entry name" value="ELFV_dehydrog"/>
    <property type="match status" value="1"/>
</dbReference>
<keyword evidence="5" id="KW-0520">NAD</keyword>
<comment type="similarity">
    <text evidence="1 3 7">Belongs to the Glu/Leu/Phe/Val dehydrogenases family.</text>
</comment>
<feature type="domain" description="Glutamate/phenylalanine/leucine/valine/L-tryptophan dehydrogenase C-terminal" evidence="8">
    <location>
        <begin position="181"/>
        <end position="411"/>
    </location>
</feature>
<dbReference type="InterPro" id="IPR006097">
    <property type="entry name" value="Glu/Leu/Phe/Val/Trp_DH_dimer"/>
</dbReference>
<comment type="caution">
    <text evidence="9">The sequence shown here is derived from an EMBL/GenBank/DDBJ whole genome shotgun (WGS) entry which is preliminary data.</text>
</comment>
<dbReference type="Gene3D" id="3.40.50.10860">
    <property type="entry name" value="Leucine Dehydrogenase, chain A, domain 1"/>
    <property type="match status" value="1"/>
</dbReference>
<dbReference type="STRING" id="1802519.A2961_00830"/>
<dbReference type="Proteomes" id="UP000177082">
    <property type="component" value="Unassembled WGS sequence"/>
</dbReference>
<dbReference type="GO" id="GO:0000166">
    <property type="term" value="F:nucleotide binding"/>
    <property type="evidence" value="ECO:0007669"/>
    <property type="project" value="UniProtKB-KW"/>
</dbReference>
<protein>
    <recommendedName>
        <fullName evidence="3">Glutamate dehydrogenase</fullName>
    </recommendedName>
</protein>